<evidence type="ECO:0000256" key="1">
    <source>
        <dbReference type="SAM" id="MobiDB-lite"/>
    </source>
</evidence>
<dbReference type="EMBL" id="KN821908">
    <property type="protein sequence ID" value="KIJ04355.1"/>
    <property type="molecule type" value="Genomic_DNA"/>
</dbReference>
<dbReference type="OrthoDB" id="2682158at2759"/>
<sequence>MGLSDERSHYNILCDIVRKLVIKYLDSSRTLSQQKDRLLVEKIIKKAQSQSEKFMEYEGGWVVCDMMAQFLRNWSAKERQMREDLELEARRAALKRKSEEITNASGSDEEELMSDNCMKPPSRKQRKTDAISQSSDESDDGHAETVIQS</sequence>
<feature type="region of interest" description="Disordered" evidence="1">
    <location>
        <begin position="97"/>
        <end position="149"/>
    </location>
</feature>
<gene>
    <name evidence="2" type="ORF">PAXINDRAFT_22357</name>
</gene>
<reference evidence="2 3" key="1">
    <citation type="submission" date="2014-06" db="EMBL/GenBank/DDBJ databases">
        <authorList>
            <consortium name="DOE Joint Genome Institute"/>
            <person name="Kuo A."/>
            <person name="Kohler A."/>
            <person name="Nagy L.G."/>
            <person name="Floudas D."/>
            <person name="Copeland A."/>
            <person name="Barry K.W."/>
            <person name="Cichocki N."/>
            <person name="Veneault-Fourrey C."/>
            <person name="LaButti K."/>
            <person name="Lindquist E.A."/>
            <person name="Lipzen A."/>
            <person name="Lundell T."/>
            <person name="Morin E."/>
            <person name="Murat C."/>
            <person name="Sun H."/>
            <person name="Tunlid A."/>
            <person name="Henrissat B."/>
            <person name="Grigoriev I.V."/>
            <person name="Hibbett D.S."/>
            <person name="Martin F."/>
            <person name="Nordberg H.P."/>
            <person name="Cantor M.N."/>
            <person name="Hua S.X."/>
        </authorList>
    </citation>
    <scope>NUCLEOTIDE SEQUENCE [LARGE SCALE GENOMIC DNA]</scope>
    <source>
        <strain evidence="2 3">ATCC 200175</strain>
    </source>
</reference>
<name>A0A0C9SS88_PAXIN</name>
<evidence type="ECO:0000313" key="2">
    <source>
        <dbReference type="EMBL" id="KIJ04355.1"/>
    </source>
</evidence>
<protein>
    <submittedName>
        <fullName evidence="2">Uncharacterized protein</fullName>
    </submittedName>
</protein>
<dbReference type="Proteomes" id="UP000053647">
    <property type="component" value="Unassembled WGS sequence"/>
</dbReference>
<evidence type="ECO:0000313" key="3">
    <source>
        <dbReference type="Proteomes" id="UP000053647"/>
    </source>
</evidence>
<organism evidence="2 3">
    <name type="scientific">Paxillus involutus ATCC 200175</name>
    <dbReference type="NCBI Taxonomy" id="664439"/>
    <lineage>
        <taxon>Eukaryota</taxon>
        <taxon>Fungi</taxon>
        <taxon>Dikarya</taxon>
        <taxon>Basidiomycota</taxon>
        <taxon>Agaricomycotina</taxon>
        <taxon>Agaricomycetes</taxon>
        <taxon>Agaricomycetidae</taxon>
        <taxon>Boletales</taxon>
        <taxon>Paxilineae</taxon>
        <taxon>Paxillaceae</taxon>
        <taxon>Paxillus</taxon>
    </lineage>
</organism>
<accession>A0A0C9SS88</accession>
<dbReference type="AlphaFoldDB" id="A0A0C9SS88"/>
<proteinExistence type="predicted"/>
<keyword evidence="3" id="KW-1185">Reference proteome</keyword>
<dbReference type="HOGENOM" id="CLU_1750285_0_0_1"/>
<reference evidence="3" key="2">
    <citation type="submission" date="2015-01" db="EMBL/GenBank/DDBJ databases">
        <title>Evolutionary Origins and Diversification of the Mycorrhizal Mutualists.</title>
        <authorList>
            <consortium name="DOE Joint Genome Institute"/>
            <consortium name="Mycorrhizal Genomics Consortium"/>
            <person name="Kohler A."/>
            <person name="Kuo A."/>
            <person name="Nagy L.G."/>
            <person name="Floudas D."/>
            <person name="Copeland A."/>
            <person name="Barry K.W."/>
            <person name="Cichocki N."/>
            <person name="Veneault-Fourrey C."/>
            <person name="LaButti K."/>
            <person name="Lindquist E.A."/>
            <person name="Lipzen A."/>
            <person name="Lundell T."/>
            <person name="Morin E."/>
            <person name="Murat C."/>
            <person name="Riley R."/>
            <person name="Ohm R."/>
            <person name="Sun H."/>
            <person name="Tunlid A."/>
            <person name="Henrissat B."/>
            <person name="Grigoriev I.V."/>
            <person name="Hibbett D.S."/>
            <person name="Martin F."/>
        </authorList>
    </citation>
    <scope>NUCLEOTIDE SEQUENCE [LARGE SCALE GENOMIC DNA]</scope>
    <source>
        <strain evidence="3">ATCC 200175</strain>
    </source>
</reference>